<feature type="domain" description="Cep192-like" evidence="3">
    <location>
        <begin position="1660"/>
        <end position="1813"/>
    </location>
</feature>
<dbReference type="PANTHER" id="PTHR16029:SF11">
    <property type="entry name" value="CENTROSOMAL PROTEIN OF 192 KDA"/>
    <property type="match status" value="1"/>
</dbReference>
<dbReference type="InterPro" id="IPR054087">
    <property type="entry name" value="Cep192-like_D7"/>
</dbReference>
<feature type="compositionally biased region" description="Polar residues" evidence="1">
    <location>
        <begin position="1158"/>
        <end position="1182"/>
    </location>
</feature>
<feature type="compositionally biased region" description="Polar residues" evidence="1">
    <location>
        <begin position="1240"/>
        <end position="1260"/>
    </location>
</feature>
<feature type="domain" description="Cep192-like" evidence="6">
    <location>
        <begin position="1816"/>
        <end position="1914"/>
    </location>
</feature>
<dbReference type="GO" id="GO:0005814">
    <property type="term" value="C:centriole"/>
    <property type="evidence" value="ECO:0007669"/>
    <property type="project" value="TreeGrafter"/>
</dbReference>
<evidence type="ECO:0000259" key="2">
    <source>
        <dbReference type="Pfam" id="PF22060"/>
    </source>
</evidence>
<dbReference type="GO" id="GO:0051298">
    <property type="term" value="P:centrosome duplication"/>
    <property type="evidence" value="ECO:0007669"/>
    <property type="project" value="InterPro"/>
</dbReference>
<reference evidence="10" key="3">
    <citation type="submission" date="2025-09" db="UniProtKB">
        <authorList>
            <consortium name="Ensembl"/>
        </authorList>
    </citation>
    <scope>IDENTIFICATION</scope>
</reference>
<evidence type="ECO:0000259" key="8">
    <source>
        <dbReference type="Pfam" id="PF22074"/>
    </source>
</evidence>
<feature type="domain" description="Cep192/Spd-2-like" evidence="7">
    <location>
        <begin position="1932"/>
        <end position="2049"/>
    </location>
</feature>
<dbReference type="InterPro" id="IPR057662">
    <property type="entry name" value="CEP192_Aurora-A_bind"/>
</dbReference>
<sequence>MEDFRNIADETFPSFLANSLNSNTSGILENVTISSNLGLPVAASTVARTKTGCDNRLSDIQASYLEEGRFSLPSASSHSDPSAVEPRGKLALSFQGDLGVTTLITEAQPVSDGLKESNLIQRGHNQDAIAECSSLSQDTLFDILPIEHLEDLSIGICSLPQSKKENQIGAPDPGEKISPSTNLSDHFSTSLSGFLENEKLLSFASLEGNSTDDNIDDEEFYDNQLEAYFKQLVSPEVPRGDCERQELSECSTALKLPENGLKQENFQMPHIHQVATGMDSATASYEDSHELEKAGHNIQTEPFFLPKMVRQLIRETDKPSFRPGLEGNSSDETSVGTVANNSKIEYSQSAEHQVIGLSVTGNGCGPGDLGSGSEGTALVPLFSPNIQCFDTGGIGRNITGEEDEVLVQASSKYMTLDDIPTHNEDAINGEDVLNSISVAEFKLDSLYLQHMSVNKTVVDLSDAILEQRTQFSNLCHAFSSDAEEVLHLTDGVFVCDTAPQSPVNENAAVTDTNLVDECELGLADTYLSPTAGGRANEYQDAEEVNSAFYDLDDPPHSVVYQNEEGKWVTDLAYYTSFDKEQDLNLHTDNKISEDFITASEAIAKIAQDQEEFERDHRFLQEEKIDTHNTSEVEDTSWKSANSYNLLKASQTTSDLSKDASYLRLSLGEFFGQRSEALGCLGGGSDVRRPSFGYHITSPEKRQPVALLRQSDASRGNSEQERSQISDTFFPEVIKVHAREYPDSVSDTFTVDEMETTAGISKGINTQTATESKIEERLDKSKFEDKLPNFIDPILSISTIASAIANASASADPSQLAAMIMALSNKSREKPFLPKADKDTDLSFINQLLSSKKEKCNAFNMEKYLKKTEEAGHESEPENFTRSDASAHDLIWDSSLPYKHKSQDTQAADLLNSNLLMKQGGGKWLLDCAENFYEENGAQNSSCPSDFYENRKKTVNKAKHSEKSSDLLTGKQPQPKRTSLTLNVLDTEKTCSENERQGFLSVPATKKEMVCIGKCTSIKQFASQTNSLTSSHINDSNENKETTHQVMNKIVSRSSNDSMTRATTESTVSANSLKLAQQSSIPLPISPTNIKSTQKLSKAENRQGGKMQKGIKEAHATCNNFVKHVTFEKPSVTSPRSIDHKPTSSECDLQSSEDEQYSFRPSTSPLIHSSPSEASGTTLSGSEADSPCTAPYFQSSACNDSTLIESVCSSPSMSQLTYVSATDNTLKNIAMIPSAVRRESNNASELSTTIIRSSPTPLVEQTTEKPADFSWQRNRGASLNTSQKNVNEKPEASESTGPSNKLEDSVPNYKLCLPRSENEFTSSLPNTTSSQNKMGHVNPALPNKSCVLQPLSINVDTPVACQDHTNKTKKPGLSSLNMVPTYSALGVYIPLNQNTCGEQYIPISSFKSHGSVSETQTVSSAIPTLLTGRSLATTAFAQQYLGNMQSSGNVALSQCGSSCTGCCLPAGLPFSSIPAGHIQNSVTVGIPLGPSVGPGLLGTSSLCNPYSGSWNTNILSTESYIGQSAGPSGSQRWEPSGLGRVRVPEELKFPNACCVGIASQTSLGIFNPTERWLQVSIGIVSISINGEKMDPLKCQCLVFKNKTIIGPHSSEELKILFLPCHPGIFQCVFSISSWPVSADAETIVQAEALATRVVLTAVAENPNLEVETGKTDGLDFGDLSSGSWKALPLKLINRTHASVPIRLIIKANAVAWRCFTFSKEPVNTSIECAPQTDAVSQLAAPSVVNHVIHASYDGQDPEVLVVWVLFRAPKKQISLSDILGPADEFLARVDVEVDSPGPTSVIKSIPLRARAGTARIHAPKDLQAMCLSASVGSSAKQQLPLKNAGNIEVYLKIKTSGQDDCISVEPEDLFLMPGEEQEVTVLFSPKDLKTSSESILKILVLPSGPQYEVVVKGEVNILGNRPLATTSCYSDIPPILSNKQFMAWGGVTLGRTVQQKLTLRNNSPTATQHLRLLIRGQDQNCFQLRNTFGTEERLTSNQELKIRPREDSNIFLMFAPTHVACMLAKLEIKQLGIQSQPGVKFTIPLSGYGGTSNVILENVKKLSDSYMVTLNGLLPDKFREVTFRIRNMGFRAAYVKALCFRDLQSKAVMDPKVIVVSPDKFVLKEGTQEMVTVTCNLVEREEMLHETNTSILSTICFFCGDEVSRQQYRRAVLYKPEAAKHILPENSMLRNITFDEEFQGEQLVTEVYDLPQRTNDIELFYGNMRKVILSVVGDARDSSFKRDCLQQSQGHSLESDRLGSTDTHTNTTLDVLPVKGPQGPPLSLNTDDPVQNKLISRETWAIHPEHLILTSPSISGTAETGHIQIINNCNRSLKFELSWPAHCLTITPQHGVIEPETSILILVSPNPSLATKPSVFPWSGLIYVHCDNGQKFIKVQIRKDIAQDVSSTGSASKKLDVLTPPSESVTHMIKPLPKLPSTKVEIKNRAIIFPETRFGESSENYLEMENNGNEDVKWHLSSFASPYVKGIDESGDVYRATYTAFRCSRVSGTLGAHGKEKVAITFLPRDRGDYAQFWDLECHPLAEPHMKHKIRFQLSGVGAKTENEAVNAKVSTCALIKTEIPVMPRRRAGSEASTLNTGLNEVIRGVYAQEDHYTFLPTRVGESSTLKVNLRNNTFITHMIPALYQPASPVQAKVSRQIRRSVGCAHRQIWQSWYSITW</sequence>
<dbReference type="InterPro" id="IPR054088">
    <property type="entry name" value="Cep192-like_D8"/>
</dbReference>
<dbReference type="GO" id="GO:0090307">
    <property type="term" value="P:mitotic spindle assembly"/>
    <property type="evidence" value="ECO:0007669"/>
    <property type="project" value="TreeGrafter"/>
</dbReference>
<evidence type="ECO:0000259" key="9">
    <source>
        <dbReference type="Pfam" id="PF22076"/>
    </source>
</evidence>
<feature type="region of interest" description="Disordered" evidence="1">
    <location>
        <begin position="1236"/>
        <end position="1305"/>
    </location>
</feature>
<dbReference type="Pfam" id="PF22064">
    <property type="entry name" value="Cep192_D2"/>
    <property type="match status" value="1"/>
</dbReference>
<feature type="domain" description="Cep192-like" evidence="8">
    <location>
        <begin position="2055"/>
        <end position="2232"/>
    </location>
</feature>
<evidence type="ECO:0000313" key="10">
    <source>
        <dbReference type="Ensembl" id="ENSGAGP00000021912.1"/>
    </source>
</evidence>
<feature type="domain" description="Cep192-like" evidence="4">
    <location>
        <begin position="2435"/>
        <end position="2557"/>
    </location>
</feature>
<dbReference type="GO" id="GO:0005737">
    <property type="term" value="C:cytoplasm"/>
    <property type="evidence" value="ECO:0007669"/>
    <property type="project" value="TreeGrafter"/>
</dbReference>
<dbReference type="InterPro" id="IPR013783">
    <property type="entry name" value="Ig-like_fold"/>
</dbReference>
<dbReference type="STRING" id="38772.ENSGAGP00000021912"/>
<proteinExistence type="predicted"/>
<dbReference type="GO" id="GO:0090222">
    <property type="term" value="P:centrosome-templated microtubule nucleation"/>
    <property type="evidence" value="ECO:0007669"/>
    <property type="project" value="InterPro"/>
</dbReference>
<feature type="region of interest" description="Disordered" evidence="1">
    <location>
        <begin position="2246"/>
        <end position="2286"/>
    </location>
</feature>
<dbReference type="CDD" id="cd21856">
    <property type="entry name" value="Plk4BD_Cep192"/>
    <property type="match status" value="1"/>
</dbReference>
<evidence type="ECO:0000259" key="4">
    <source>
        <dbReference type="Pfam" id="PF22065"/>
    </source>
</evidence>
<dbReference type="Pfam" id="PF22067">
    <property type="entry name" value="Cep192_D3"/>
    <property type="match status" value="1"/>
</dbReference>
<feature type="domain" description="Cep192-like" evidence="2">
    <location>
        <begin position="1538"/>
        <end position="1658"/>
    </location>
</feature>
<feature type="compositionally biased region" description="Polar residues" evidence="1">
    <location>
        <begin position="2259"/>
        <end position="2268"/>
    </location>
</feature>
<dbReference type="InterPro" id="IPR057665">
    <property type="entry name" value="CEP192_PLK4_bind"/>
</dbReference>
<evidence type="ECO:0000259" key="5">
    <source>
        <dbReference type="Pfam" id="PF22066"/>
    </source>
</evidence>
<evidence type="ECO:0000259" key="7">
    <source>
        <dbReference type="Pfam" id="PF22073"/>
    </source>
</evidence>
<reference evidence="10" key="2">
    <citation type="submission" date="2025-08" db="UniProtKB">
        <authorList>
            <consortium name="Ensembl"/>
        </authorList>
    </citation>
    <scope>IDENTIFICATION</scope>
</reference>
<evidence type="ECO:0000256" key="1">
    <source>
        <dbReference type="SAM" id="MobiDB-lite"/>
    </source>
</evidence>
<feature type="region of interest" description="Disordered" evidence="1">
    <location>
        <begin position="1078"/>
        <end position="1109"/>
    </location>
</feature>
<dbReference type="PANTHER" id="PTHR16029">
    <property type="entry name" value="CENTROSOMAL PROTEIN OF 192 KDA"/>
    <property type="match status" value="1"/>
</dbReference>
<accession>A0A452I320</accession>
<dbReference type="Gene3D" id="2.60.40.10">
    <property type="entry name" value="Immunoglobulins"/>
    <property type="match status" value="2"/>
</dbReference>
<name>A0A452I320_9SAUR</name>
<dbReference type="Ensembl" id="ENSGAGT00000024963.1">
    <property type="protein sequence ID" value="ENSGAGP00000021912.1"/>
    <property type="gene ID" value="ENSGAGG00000016086.1"/>
</dbReference>
<dbReference type="InterPro" id="IPR054091">
    <property type="entry name" value="Cep192-like_D5"/>
</dbReference>
<feature type="compositionally biased region" description="Polar residues" evidence="1">
    <location>
        <begin position="1078"/>
        <end position="1095"/>
    </location>
</feature>
<dbReference type="Pfam" id="PF25765">
    <property type="entry name" value="PLK4_bind_CEP192"/>
    <property type="match status" value="1"/>
</dbReference>
<dbReference type="Pfam" id="PF22060">
    <property type="entry name" value="Cep192_D1"/>
    <property type="match status" value="1"/>
</dbReference>
<dbReference type="InterPro" id="IPR054092">
    <property type="entry name" value="Cep192-like_D6"/>
</dbReference>
<feature type="domain" description="Cep192-like" evidence="5">
    <location>
        <begin position="2601"/>
        <end position="2656"/>
    </location>
</feature>
<dbReference type="Pfam" id="PF22065">
    <property type="entry name" value="Cep192_D7"/>
    <property type="match status" value="1"/>
</dbReference>
<organism evidence="10 11">
    <name type="scientific">Gopherus agassizii</name>
    <name type="common">Agassiz's desert tortoise</name>
    <dbReference type="NCBI Taxonomy" id="38772"/>
    <lineage>
        <taxon>Eukaryota</taxon>
        <taxon>Metazoa</taxon>
        <taxon>Chordata</taxon>
        <taxon>Craniata</taxon>
        <taxon>Vertebrata</taxon>
        <taxon>Euteleostomi</taxon>
        <taxon>Archelosauria</taxon>
        <taxon>Testudinata</taxon>
        <taxon>Testudines</taxon>
        <taxon>Cryptodira</taxon>
        <taxon>Durocryptodira</taxon>
        <taxon>Testudinoidea</taxon>
        <taxon>Testudinidae</taxon>
        <taxon>Gopherus</taxon>
    </lineage>
</organism>
<feature type="region of interest" description="Disordered" evidence="1">
    <location>
        <begin position="1129"/>
        <end position="1184"/>
    </location>
</feature>
<feature type="domain" description="Cep192-like" evidence="9">
    <location>
        <begin position="2297"/>
        <end position="2397"/>
    </location>
</feature>
<feature type="region of interest" description="Disordered" evidence="1">
    <location>
        <begin position="953"/>
        <end position="976"/>
    </location>
</feature>
<dbReference type="InterPro" id="IPR054085">
    <property type="entry name" value="Cep192-like_D1"/>
</dbReference>
<evidence type="ECO:0000259" key="6">
    <source>
        <dbReference type="Pfam" id="PF22067"/>
    </source>
</evidence>
<dbReference type="Pfam" id="PF25763">
    <property type="entry name" value="Aurora-A_bind_CEP192"/>
    <property type="match status" value="1"/>
</dbReference>
<dbReference type="Pfam" id="PF22073">
    <property type="entry name" value="Cep192_D4"/>
    <property type="match status" value="1"/>
</dbReference>
<protein>
    <submittedName>
        <fullName evidence="10">Uncharacterized protein</fullName>
    </submittedName>
</protein>
<feature type="compositionally biased region" description="Polar residues" evidence="1">
    <location>
        <begin position="1270"/>
        <end position="1284"/>
    </location>
</feature>
<dbReference type="GO" id="GO:0000242">
    <property type="term" value="C:pericentriolar material"/>
    <property type="evidence" value="ECO:0007669"/>
    <property type="project" value="TreeGrafter"/>
</dbReference>
<keyword evidence="11" id="KW-1185">Reference proteome</keyword>
<dbReference type="InterPro" id="IPR039103">
    <property type="entry name" value="Spd-2/CEP192"/>
</dbReference>
<dbReference type="InterPro" id="IPR054090">
    <property type="entry name" value="Cep192_Spd-2-like_dom"/>
</dbReference>
<dbReference type="InterPro" id="IPR054089">
    <property type="entry name" value="Cep192-like_D3"/>
</dbReference>
<dbReference type="Pfam" id="PF22076">
    <property type="entry name" value="Cep192_D6"/>
    <property type="match status" value="1"/>
</dbReference>
<dbReference type="Proteomes" id="UP000291020">
    <property type="component" value="Unassembled WGS sequence"/>
</dbReference>
<dbReference type="GO" id="GO:0019901">
    <property type="term" value="F:protein kinase binding"/>
    <property type="evidence" value="ECO:0007669"/>
    <property type="project" value="TreeGrafter"/>
</dbReference>
<dbReference type="Pfam" id="PF22074">
    <property type="entry name" value="Cep192_D5"/>
    <property type="match status" value="1"/>
</dbReference>
<evidence type="ECO:0000259" key="3">
    <source>
        <dbReference type="Pfam" id="PF22064"/>
    </source>
</evidence>
<dbReference type="InterPro" id="IPR054086">
    <property type="entry name" value="Cep192-like_D2"/>
</dbReference>
<dbReference type="Pfam" id="PF22066">
    <property type="entry name" value="Cep192_D8"/>
    <property type="match status" value="1"/>
</dbReference>
<dbReference type="GO" id="GO:0071539">
    <property type="term" value="P:protein localization to centrosome"/>
    <property type="evidence" value="ECO:0007669"/>
    <property type="project" value="InterPro"/>
</dbReference>
<evidence type="ECO:0000313" key="11">
    <source>
        <dbReference type="Proteomes" id="UP000291020"/>
    </source>
</evidence>
<reference evidence="11" key="1">
    <citation type="journal article" date="2017" name="PLoS ONE">
        <title>The Agassiz's desert tortoise genome provides a resource for the conservation of a threatened species.</title>
        <authorList>
            <person name="Tollis M."/>
            <person name="DeNardo D.F."/>
            <person name="Cornelius J.A."/>
            <person name="Dolby G.A."/>
            <person name="Edwards T."/>
            <person name="Henen B.T."/>
            <person name="Karl A.E."/>
            <person name="Murphy R.W."/>
            <person name="Kusumi K."/>
        </authorList>
    </citation>
    <scope>NUCLEOTIDE SEQUENCE [LARGE SCALE GENOMIC DNA]</scope>
</reference>